<keyword evidence="1" id="KW-0732">Signal</keyword>
<protein>
    <recommendedName>
        <fullName evidence="3">SH3b domain-containing protein</fullName>
    </recommendedName>
</protein>
<gene>
    <name evidence="2" type="ORF">SPIROBIBN47_100021</name>
</gene>
<dbReference type="PROSITE" id="PS51257">
    <property type="entry name" value="PROKAR_LIPOPROTEIN"/>
    <property type="match status" value="1"/>
</dbReference>
<reference evidence="2" key="1">
    <citation type="submission" date="2017-02" db="EMBL/GenBank/DDBJ databases">
        <authorList>
            <person name="Regsiter A."/>
            <person name="William W."/>
        </authorList>
    </citation>
    <scope>NUCLEOTIDE SEQUENCE</scope>
    <source>
        <strain evidence="2">Bib</strain>
    </source>
</reference>
<accession>A0A3P3XF97</accession>
<evidence type="ECO:0000313" key="2">
    <source>
        <dbReference type="EMBL" id="SLM09791.1"/>
    </source>
</evidence>
<sequence>MKKIAAILSLIFASSLLLAGMAACKPRIRLPEDGSITGSAKWLVISSLYCQMKAEPASASLDKGILRKGTVLKIEESRFSTAENEQGTLWFKVQNAGQSGWVSIRDAHTYPTETQARNAARRME</sequence>
<dbReference type="EMBL" id="FWDM01000002">
    <property type="protein sequence ID" value="SLM09791.1"/>
    <property type="molecule type" value="Genomic_DNA"/>
</dbReference>
<proteinExistence type="predicted"/>
<dbReference type="AlphaFoldDB" id="A0A3P3XF97"/>
<feature type="signal peptide" evidence="1">
    <location>
        <begin position="1"/>
        <end position="19"/>
    </location>
</feature>
<name>A0A3P3XF97_9SPIR</name>
<evidence type="ECO:0008006" key="3">
    <source>
        <dbReference type="Google" id="ProtNLM"/>
    </source>
</evidence>
<feature type="chain" id="PRO_5018140881" description="SH3b domain-containing protein" evidence="1">
    <location>
        <begin position="20"/>
        <end position="124"/>
    </location>
</feature>
<evidence type="ECO:0000256" key="1">
    <source>
        <dbReference type="SAM" id="SignalP"/>
    </source>
</evidence>
<organism evidence="2">
    <name type="scientific">uncultured spirochete</name>
    <dbReference type="NCBI Taxonomy" id="156406"/>
    <lineage>
        <taxon>Bacteria</taxon>
        <taxon>Pseudomonadati</taxon>
        <taxon>Spirochaetota</taxon>
        <taxon>Spirochaetia</taxon>
        <taxon>Spirochaetales</taxon>
        <taxon>environmental samples</taxon>
    </lineage>
</organism>